<dbReference type="InterPro" id="IPR006361">
    <property type="entry name" value="Uroporphyrinogen_deCO2ase_HemE"/>
</dbReference>
<feature type="binding site" evidence="7">
    <location>
        <position position="329"/>
    </location>
    <ligand>
        <name>substrate</name>
    </ligand>
</feature>
<name>A0A0H5E362_9BACT</name>
<proteinExistence type="inferred from homology"/>
<comment type="function">
    <text evidence="7">Catalyzes the decarboxylation of four acetate groups of uroporphyrinogen-III to yield coproporphyrinogen-III.</text>
</comment>
<dbReference type="PROSITE" id="PS00906">
    <property type="entry name" value="UROD_1"/>
    <property type="match status" value="1"/>
</dbReference>
<dbReference type="Proteomes" id="UP000220251">
    <property type="component" value="Unassembled WGS sequence"/>
</dbReference>
<comment type="subcellular location">
    <subcellularLocation>
        <location evidence="7">Cytoplasm</location>
    </subcellularLocation>
</comment>
<dbReference type="RefSeq" id="WP_098037498.1">
    <property type="nucleotide sequence ID" value="NZ_CWGJ01000005.1"/>
</dbReference>
<feature type="binding site" evidence="7">
    <location>
        <position position="217"/>
    </location>
    <ligand>
        <name>substrate</name>
    </ligand>
</feature>
<evidence type="ECO:0000256" key="6">
    <source>
        <dbReference type="ARBA" id="ARBA00023244"/>
    </source>
</evidence>
<dbReference type="GO" id="GO:0005829">
    <property type="term" value="C:cytosol"/>
    <property type="evidence" value="ECO:0007669"/>
    <property type="project" value="TreeGrafter"/>
</dbReference>
<dbReference type="CDD" id="cd00717">
    <property type="entry name" value="URO-D"/>
    <property type="match status" value="1"/>
</dbReference>
<evidence type="ECO:0000256" key="3">
    <source>
        <dbReference type="ARBA" id="ARBA00012288"/>
    </source>
</evidence>
<evidence type="ECO:0000313" key="13">
    <source>
        <dbReference type="Proteomes" id="UP000220251"/>
    </source>
</evidence>
<organism evidence="12 13">
    <name type="scientific">Estrella lausannensis</name>
    <dbReference type="NCBI Taxonomy" id="483423"/>
    <lineage>
        <taxon>Bacteria</taxon>
        <taxon>Pseudomonadati</taxon>
        <taxon>Chlamydiota</taxon>
        <taxon>Chlamydiia</taxon>
        <taxon>Parachlamydiales</taxon>
        <taxon>Candidatus Criblamydiaceae</taxon>
        <taxon>Estrella</taxon>
    </lineage>
</organism>
<dbReference type="AlphaFoldDB" id="A0A0H5E362"/>
<gene>
    <name evidence="7 12" type="primary">hemE</name>
    <name evidence="12" type="ORF">ELAC_0274</name>
</gene>
<evidence type="ECO:0000256" key="5">
    <source>
        <dbReference type="ARBA" id="ARBA00023239"/>
    </source>
</evidence>
<comment type="subunit">
    <text evidence="7">Homodimer.</text>
</comment>
<dbReference type="PANTHER" id="PTHR21091:SF169">
    <property type="entry name" value="UROPORPHYRINOGEN DECARBOXYLASE"/>
    <property type="match status" value="1"/>
</dbReference>
<evidence type="ECO:0000256" key="7">
    <source>
        <dbReference type="HAMAP-Rule" id="MF_00218"/>
    </source>
</evidence>
<dbReference type="InterPro" id="IPR000257">
    <property type="entry name" value="Uroporphyrinogen_deCOase"/>
</dbReference>
<evidence type="ECO:0000256" key="8">
    <source>
        <dbReference type="RuleBase" id="RU000554"/>
    </source>
</evidence>
<keyword evidence="13" id="KW-1185">Reference proteome</keyword>
<evidence type="ECO:0000259" key="11">
    <source>
        <dbReference type="PROSITE" id="PS00907"/>
    </source>
</evidence>
<evidence type="ECO:0000256" key="4">
    <source>
        <dbReference type="ARBA" id="ARBA00022793"/>
    </source>
</evidence>
<comment type="similarity">
    <text evidence="2 7 9">Belongs to the uroporphyrinogen decarboxylase family.</text>
</comment>
<comment type="caution">
    <text evidence="7">Lacks conserved residue(s) required for the propagation of feature annotation.</text>
</comment>
<dbReference type="PROSITE" id="PS00907">
    <property type="entry name" value="UROD_2"/>
    <property type="match status" value="1"/>
</dbReference>
<dbReference type="GO" id="GO:0004853">
    <property type="term" value="F:uroporphyrinogen decarboxylase activity"/>
    <property type="evidence" value="ECO:0007669"/>
    <property type="project" value="UniProtKB-UniRule"/>
</dbReference>
<feature type="domain" description="Uroporphyrinogen decarboxylase (URO-D)" evidence="11">
    <location>
        <begin position="150"/>
        <end position="166"/>
    </location>
</feature>
<evidence type="ECO:0000313" key="12">
    <source>
        <dbReference type="EMBL" id="CRX37635.1"/>
    </source>
</evidence>
<keyword evidence="7" id="KW-0963">Cytoplasm</keyword>
<dbReference type="EMBL" id="CWGJ01000005">
    <property type="protein sequence ID" value="CRX37635.1"/>
    <property type="molecule type" value="Genomic_DNA"/>
</dbReference>
<dbReference type="Pfam" id="PF01208">
    <property type="entry name" value="URO-D"/>
    <property type="match status" value="1"/>
</dbReference>
<keyword evidence="5 7" id="KW-0456">Lyase</keyword>
<dbReference type="Gene3D" id="3.20.20.210">
    <property type="match status" value="1"/>
</dbReference>
<feature type="binding site" evidence="7">
    <location>
        <position position="162"/>
    </location>
    <ligand>
        <name>substrate</name>
    </ligand>
</feature>
<dbReference type="UniPathway" id="UPA00251">
    <property type="reaction ID" value="UER00321"/>
</dbReference>
<accession>A0A0H5E362</accession>
<dbReference type="GO" id="GO:0006782">
    <property type="term" value="P:protoporphyrinogen IX biosynthetic process"/>
    <property type="evidence" value="ECO:0007669"/>
    <property type="project" value="UniProtKB-UniRule"/>
</dbReference>
<dbReference type="InterPro" id="IPR038071">
    <property type="entry name" value="UROD/MetE-like_sf"/>
</dbReference>
<feature type="domain" description="Uroporphyrinogen decarboxylase (URO-D)" evidence="10">
    <location>
        <begin position="26"/>
        <end position="35"/>
    </location>
</feature>
<dbReference type="PANTHER" id="PTHR21091">
    <property type="entry name" value="METHYLTETRAHYDROFOLATE:HOMOCYSTEINE METHYLTRANSFERASE RELATED"/>
    <property type="match status" value="1"/>
</dbReference>
<evidence type="ECO:0000256" key="2">
    <source>
        <dbReference type="ARBA" id="ARBA00009935"/>
    </source>
</evidence>
<dbReference type="SUPFAM" id="SSF51726">
    <property type="entry name" value="UROD/MetE-like"/>
    <property type="match status" value="1"/>
</dbReference>
<sequence length="349" mass="39321">MPFAIAHKNTHFLSALRLENRSGKIPLWLMRQAGRYLPEYRAIRSRHSFMEMVQTPKIACEITTQPIETPPQPIRRFQFDAAILFSDILVLPDALGLGLTFEEKLGPVFKYPLKTPLDLHRIEQDTLPPCLDYIPETIELIKNKLDVPLIGFAGAPFTVASYMIEGGTSKNLLKTKKWVVNNPQAFKKLMEILSDLTIQYLQMQINAGVNAVQLFDTWAGALSSSQMKELSLPYIEKIIRAIEPSVPVIFFSKACSSFAELIKGVNPQGISFDINADLRRMREDMPHLAIQGNFDPDILLGSQEAIRKEARRIVDSMQGDPGFIFNLGHGIHPETPIAAVQTLIEEVRR</sequence>
<comment type="catalytic activity">
    <reaction evidence="7 8">
        <text>uroporphyrinogen III + 4 H(+) = coproporphyrinogen III + 4 CO2</text>
        <dbReference type="Rhea" id="RHEA:19865"/>
        <dbReference type="ChEBI" id="CHEBI:15378"/>
        <dbReference type="ChEBI" id="CHEBI:16526"/>
        <dbReference type="ChEBI" id="CHEBI:57308"/>
        <dbReference type="ChEBI" id="CHEBI:57309"/>
        <dbReference type="EC" id="4.1.1.37"/>
    </reaction>
</comment>
<evidence type="ECO:0000259" key="10">
    <source>
        <dbReference type="PROSITE" id="PS00906"/>
    </source>
</evidence>
<feature type="binding site" evidence="7">
    <location>
        <begin position="31"/>
        <end position="35"/>
    </location>
    <ligand>
        <name>substrate</name>
    </ligand>
</feature>
<dbReference type="OrthoDB" id="9806656at2"/>
<comment type="pathway">
    <text evidence="1 7 8">Porphyrin-containing compound metabolism; protoporphyrin-IX biosynthesis; coproporphyrinogen-III from 5-aminolevulinate: step 4/4.</text>
</comment>
<reference evidence="13" key="1">
    <citation type="submission" date="2015-06" db="EMBL/GenBank/DDBJ databases">
        <authorList>
            <person name="Bertelli C."/>
        </authorList>
    </citation>
    <scope>NUCLEOTIDE SEQUENCE [LARGE SCALE GENOMIC DNA]</scope>
    <source>
        <strain evidence="13">CRIB-30</strain>
    </source>
</reference>
<dbReference type="EC" id="4.1.1.37" evidence="3 7"/>
<keyword evidence="4 7" id="KW-0210">Decarboxylase</keyword>
<protein>
    <recommendedName>
        <fullName evidence="3 7">Uroporphyrinogen decarboxylase</fullName>
        <shortName evidence="7">UPD</shortName>
        <shortName evidence="7">URO-D</shortName>
        <ecNumber evidence="3 7">4.1.1.37</ecNumber>
    </recommendedName>
</protein>
<feature type="binding site" evidence="7">
    <location>
        <position position="87"/>
    </location>
    <ligand>
        <name>substrate</name>
    </ligand>
</feature>
<evidence type="ECO:0000256" key="9">
    <source>
        <dbReference type="RuleBase" id="RU004169"/>
    </source>
</evidence>
<feature type="site" description="Transition state stabilizer" evidence="7">
    <location>
        <position position="87"/>
    </location>
</feature>
<keyword evidence="6 7" id="KW-0627">Porphyrin biosynthesis</keyword>
<dbReference type="HAMAP" id="MF_00218">
    <property type="entry name" value="URO_D"/>
    <property type="match status" value="1"/>
</dbReference>
<dbReference type="NCBIfam" id="TIGR01464">
    <property type="entry name" value="hemE"/>
    <property type="match status" value="1"/>
</dbReference>
<evidence type="ECO:0000256" key="1">
    <source>
        <dbReference type="ARBA" id="ARBA00004804"/>
    </source>
</evidence>